<dbReference type="GO" id="GO:0000976">
    <property type="term" value="F:transcription cis-regulatory region binding"/>
    <property type="evidence" value="ECO:0007669"/>
    <property type="project" value="TreeGrafter"/>
</dbReference>
<dbReference type="GO" id="GO:0003700">
    <property type="term" value="F:DNA-binding transcription factor activity"/>
    <property type="evidence" value="ECO:0007669"/>
    <property type="project" value="InterPro"/>
</dbReference>
<dbReference type="InterPro" id="IPR018060">
    <property type="entry name" value="HTH_AraC"/>
</dbReference>
<dbReference type="InterPro" id="IPR009057">
    <property type="entry name" value="Homeodomain-like_sf"/>
</dbReference>
<dbReference type="OrthoDB" id="9816010at2"/>
<evidence type="ECO:0000256" key="2">
    <source>
        <dbReference type="ARBA" id="ARBA00023125"/>
    </source>
</evidence>
<evidence type="ECO:0000256" key="1">
    <source>
        <dbReference type="ARBA" id="ARBA00023015"/>
    </source>
</evidence>
<dbReference type="Pfam" id="PF12625">
    <property type="entry name" value="Arabinose_bd"/>
    <property type="match status" value="1"/>
</dbReference>
<evidence type="ECO:0000313" key="6">
    <source>
        <dbReference type="Proteomes" id="UP000028725"/>
    </source>
</evidence>
<feature type="domain" description="HTH araC/xylS-type" evidence="4">
    <location>
        <begin position="241"/>
        <end position="338"/>
    </location>
</feature>
<keyword evidence="6" id="KW-1185">Reference proteome</keyword>
<dbReference type="PANTHER" id="PTHR47894">
    <property type="entry name" value="HTH-TYPE TRANSCRIPTIONAL REGULATOR GADX"/>
    <property type="match status" value="1"/>
</dbReference>
<dbReference type="STRING" id="394096.DB31_1843"/>
<name>A0A085WAW2_9BACT</name>
<gene>
    <name evidence="5" type="ORF">DB31_1843</name>
</gene>
<evidence type="ECO:0000259" key="4">
    <source>
        <dbReference type="PROSITE" id="PS01124"/>
    </source>
</evidence>
<comment type="caution">
    <text evidence="5">The sequence shown here is derived from an EMBL/GenBank/DDBJ whole genome shotgun (WGS) entry which is preliminary data.</text>
</comment>
<dbReference type="PATRIC" id="fig|394096.3.peg.6177"/>
<dbReference type="PROSITE" id="PS01124">
    <property type="entry name" value="HTH_ARAC_FAMILY_2"/>
    <property type="match status" value="1"/>
</dbReference>
<dbReference type="Pfam" id="PF12833">
    <property type="entry name" value="HTH_18"/>
    <property type="match status" value="1"/>
</dbReference>
<dbReference type="SMART" id="SM00342">
    <property type="entry name" value="HTH_ARAC"/>
    <property type="match status" value="1"/>
</dbReference>
<protein>
    <submittedName>
        <fullName evidence="5">Transcriptional regulator, AraC family protein</fullName>
    </submittedName>
</protein>
<dbReference type="RefSeq" id="WP_044193782.1">
    <property type="nucleotide sequence ID" value="NZ_JMCB01000013.1"/>
</dbReference>
<dbReference type="SUPFAM" id="SSF46689">
    <property type="entry name" value="Homeodomain-like"/>
    <property type="match status" value="1"/>
</dbReference>
<dbReference type="AlphaFoldDB" id="A0A085WAW2"/>
<keyword evidence="2" id="KW-0238">DNA-binding</keyword>
<dbReference type="InterPro" id="IPR032687">
    <property type="entry name" value="AraC-type_N"/>
</dbReference>
<dbReference type="GO" id="GO:0005829">
    <property type="term" value="C:cytosol"/>
    <property type="evidence" value="ECO:0007669"/>
    <property type="project" value="TreeGrafter"/>
</dbReference>
<dbReference type="PANTHER" id="PTHR47894:SF1">
    <property type="entry name" value="HTH-TYPE TRANSCRIPTIONAL REGULATOR VQSM"/>
    <property type="match status" value="1"/>
</dbReference>
<dbReference type="Gene3D" id="1.10.10.60">
    <property type="entry name" value="Homeodomain-like"/>
    <property type="match status" value="1"/>
</dbReference>
<evidence type="ECO:0000313" key="5">
    <source>
        <dbReference type="EMBL" id="KFE64825.1"/>
    </source>
</evidence>
<keyword evidence="1" id="KW-0805">Transcription regulation</keyword>
<accession>A0A085WAW2</accession>
<organism evidence="5 6">
    <name type="scientific">Hyalangium minutum</name>
    <dbReference type="NCBI Taxonomy" id="394096"/>
    <lineage>
        <taxon>Bacteria</taxon>
        <taxon>Pseudomonadati</taxon>
        <taxon>Myxococcota</taxon>
        <taxon>Myxococcia</taxon>
        <taxon>Myxococcales</taxon>
        <taxon>Cystobacterineae</taxon>
        <taxon>Archangiaceae</taxon>
        <taxon>Hyalangium</taxon>
    </lineage>
</organism>
<keyword evidence="3" id="KW-0804">Transcription</keyword>
<dbReference type="InterPro" id="IPR020449">
    <property type="entry name" value="Tscrpt_reg_AraC-type_HTH"/>
</dbReference>
<sequence length="341" mass="38130">MSSPAVASLSTRQVRHAFQALDGLGIPGVNSERLCQEVGLSRSVLEDLEARIPYVTLDTLLERAVELSGDDNLGLHMASLPVVDPDDVGSAVIATSPTLAESLERGVRYQRVWGDGERLRFEETLRGVRMRFTPVGTWRLAHRHLAELAMAQFVHGARLLTEAPVTPLCVRFVHPEPADTREHRERYGCPIVFEAPANDIEFSREDAARPLVHADALVHLIFERQVQKLLSTLPEEPSISARVRAYLQRSLGGGDFSFAAVARALHMPSRTLQRHLAEEGKSYASILEALRRERAADFLQRRVSIAEVSFLLGYSDPSVFHRAFKRWWGMSPESFRQKHGG</sequence>
<dbReference type="PRINTS" id="PR00032">
    <property type="entry name" value="HTHARAC"/>
</dbReference>
<proteinExistence type="predicted"/>
<reference evidence="5 6" key="1">
    <citation type="submission" date="2014-04" db="EMBL/GenBank/DDBJ databases">
        <title>Genome assembly of Hyalangium minutum DSM 14724.</title>
        <authorList>
            <person name="Sharma G."/>
            <person name="Subramanian S."/>
        </authorList>
    </citation>
    <scope>NUCLEOTIDE SEQUENCE [LARGE SCALE GENOMIC DNA]</scope>
    <source>
        <strain evidence="5 6">DSM 14724</strain>
    </source>
</reference>
<dbReference type="Proteomes" id="UP000028725">
    <property type="component" value="Unassembled WGS sequence"/>
</dbReference>
<dbReference type="EMBL" id="JMCB01000013">
    <property type="protein sequence ID" value="KFE64825.1"/>
    <property type="molecule type" value="Genomic_DNA"/>
</dbReference>
<evidence type="ECO:0000256" key="3">
    <source>
        <dbReference type="ARBA" id="ARBA00023163"/>
    </source>
</evidence>